<dbReference type="OrthoDB" id="2505591at2759"/>
<proteinExistence type="predicted"/>
<dbReference type="GeneID" id="10540314"/>
<reference key="1">
    <citation type="submission" date="2007-01" db="EMBL/GenBank/DDBJ databases">
        <title>The Genome Sequence of Puccinia graminis f. sp. tritici Strain CRL 75-36-700-3.</title>
        <authorList>
            <consortium name="The Broad Institute Genome Sequencing Platform"/>
            <person name="Birren B."/>
            <person name="Lander E."/>
            <person name="Galagan J."/>
            <person name="Nusbaum C."/>
            <person name="Devon K."/>
            <person name="Cuomo C."/>
            <person name="Jaffe D."/>
            <person name="Butler J."/>
            <person name="Alvarez P."/>
            <person name="Gnerre S."/>
            <person name="Grabherr M."/>
            <person name="Mauceli E."/>
            <person name="Brockman W."/>
            <person name="Young S."/>
            <person name="LaButti K."/>
            <person name="Sykes S."/>
            <person name="DeCaprio D."/>
            <person name="Crawford M."/>
            <person name="Koehrsen M."/>
            <person name="Engels R."/>
            <person name="Montgomery P."/>
            <person name="Pearson M."/>
            <person name="Howarth C."/>
            <person name="Larson L."/>
            <person name="White J."/>
            <person name="Zeng Q."/>
            <person name="Kodira C."/>
            <person name="Yandava C."/>
            <person name="Alvarado L."/>
            <person name="O'Leary S."/>
            <person name="Szabo L."/>
            <person name="Dean R."/>
            <person name="Schein J."/>
        </authorList>
    </citation>
    <scope>NUCLEOTIDE SEQUENCE</scope>
    <source>
        <strain>CRL 75-36-700-3</strain>
    </source>
</reference>
<evidence type="ECO:0000259" key="2">
    <source>
        <dbReference type="Pfam" id="PF20515"/>
    </source>
</evidence>
<gene>
    <name evidence="3" type="ORF">PGTG_12257</name>
</gene>
<dbReference type="VEuPathDB" id="FungiDB:PGTG_12257"/>
<dbReference type="Pfam" id="PF20515">
    <property type="entry name" value="2OG-FeII_Oxy_6"/>
    <property type="match status" value="1"/>
</dbReference>
<protein>
    <recommendedName>
        <fullName evidence="2">Tet-like 2OG-Fe(II) oxygenase domain-containing protein</fullName>
    </recommendedName>
</protein>
<name>E3KPR6_PUCGT</name>
<dbReference type="InterPro" id="IPR046798">
    <property type="entry name" value="2OG-FeII_Oxy_6"/>
</dbReference>
<feature type="compositionally biased region" description="Basic and acidic residues" evidence="1">
    <location>
        <begin position="636"/>
        <end position="650"/>
    </location>
</feature>
<dbReference type="KEGG" id="pgr:PGTG_12257"/>
<evidence type="ECO:0000256" key="1">
    <source>
        <dbReference type="SAM" id="MobiDB-lite"/>
    </source>
</evidence>
<feature type="domain" description="Tet-like 2OG-Fe(II) oxygenase" evidence="2">
    <location>
        <begin position="368"/>
        <end position="580"/>
    </location>
</feature>
<keyword evidence="4" id="KW-1185">Reference proteome</keyword>
<dbReference type="InParanoid" id="E3KPR6"/>
<feature type="compositionally biased region" description="Polar residues" evidence="1">
    <location>
        <begin position="287"/>
        <end position="300"/>
    </location>
</feature>
<dbReference type="HOGENOM" id="CLU_028052_0_0_1"/>
<reference evidence="4" key="2">
    <citation type="journal article" date="2011" name="Proc. Natl. Acad. Sci. U.S.A.">
        <title>Obligate biotrophy features unraveled by the genomic analysis of rust fungi.</title>
        <authorList>
            <person name="Duplessis S."/>
            <person name="Cuomo C.A."/>
            <person name="Lin Y.-C."/>
            <person name="Aerts A."/>
            <person name="Tisserant E."/>
            <person name="Veneault-Fourrey C."/>
            <person name="Joly D.L."/>
            <person name="Hacquard S."/>
            <person name="Amselem J."/>
            <person name="Cantarel B.L."/>
            <person name="Chiu R."/>
            <person name="Coutinho P.M."/>
            <person name="Feau N."/>
            <person name="Field M."/>
            <person name="Frey P."/>
            <person name="Gelhaye E."/>
            <person name="Goldberg J."/>
            <person name="Grabherr M.G."/>
            <person name="Kodira C.D."/>
            <person name="Kohler A."/>
            <person name="Kuees U."/>
            <person name="Lindquist E.A."/>
            <person name="Lucas S.M."/>
            <person name="Mago R."/>
            <person name="Mauceli E."/>
            <person name="Morin E."/>
            <person name="Murat C."/>
            <person name="Pangilinan J.L."/>
            <person name="Park R."/>
            <person name="Pearson M."/>
            <person name="Quesneville H."/>
            <person name="Rouhier N."/>
            <person name="Sakthikumar S."/>
            <person name="Salamov A.A."/>
            <person name="Schmutz J."/>
            <person name="Selles B."/>
            <person name="Shapiro H."/>
            <person name="Tanguay P."/>
            <person name="Tuskan G.A."/>
            <person name="Henrissat B."/>
            <person name="Van de Peer Y."/>
            <person name="Rouze P."/>
            <person name="Ellis J.G."/>
            <person name="Dodds P.N."/>
            <person name="Schein J.E."/>
            <person name="Zhong S."/>
            <person name="Hamelin R.C."/>
            <person name="Grigoriev I.V."/>
            <person name="Szabo L.J."/>
            <person name="Martin F."/>
        </authorList>
    </citation>
    <scope>NUCLEOTIDE SEQUENCE [LARGE SCALE GENOMIC DNA]</scope>
    <source>
        <strain evidence="4">CRL 75-36-700-3 / race SCCL</strain>
    </source>
</reference>
<dbReference type="AlphaFoldDB" id="E3KPR6"/>
<evidence type="ECO:0000313" key="3">
    <source>
        <dbReference type="EMBL" id="EFP86301.2"/>
    </source>
</evidence>
<organism evidence="3 4">
    <name type="scientific">Puccinia graminis f. sp. tritici (strain CRL 75-36-700-3 / race SCCL)</name>
    <name type="common">Black stem rust fungus</name>
    <dbReference type="NCBI Taxonomy" id="418459"/>
    <lineage>
        <taxon>Eukaryota</taxon>
        <taxon>Fungi</taxon>
        <taxon>Dikarya</taxon>
        <taxon>Basidiomycota</taxon>
        <taxon>Pucciniomycotina</taxon>
        <taxon>Pucciniomycetes</taxon>
        <taxon>Pucciniales</taxon>
        <taxon>Pucciniaceae</taxon>
        <taxon>Puccinia</taxon>
    </lineage>
</organism>
<sequence>MSTNDSAFGSSQKAMECHPTVSIIPARSPGAWQSSPKGSSFRQTRWPTNNFQLSLQGSNLNKATWTTNTPSGLSQKSLEGPHVASIIPARSSHTWKSFPYISNSTKSILPTIRPFGSSQQAMGGHNSAPIIPARPHDHFRSFPQGSNLKKTIWPTNSPFGLSQEAMTMLPVDRSYFGSLPSFPSHHNPQIHGSLATQLPLQNALAINPQLSEGGMAGTSLNERLLSSFVSTGSAFVTPNFEGSCGASTRRKRFRPDEDIKRWNRLRHKASMPFCATHPIPQAKLVHSPSSQDPTPLSSPSGPKKDFYYFVPPSRQHDPEPNVMHTSQATLTSAYKCLDHGTVIIAPRNKEAFCKAKFLPFESMPSDELLGWQKLVCFFLSRTNYIAPVKNNGPHMGGTMWADGWRKCSKACEAFGRYCSVTRLVAMMRKSNYVAEDEAVAVREANDWISIHLQELAPGVFEDYRATLINNNLPSMAHMEWPPSSYHALDFASFLTFTMYDFFNESHFDSDANNWTLVCWIPIFNPRTSEEDDPILADNGFDMIGGQFTFRDFQVYLDLNKVLGVTMCVFRSKDHHHQTLAGSSPSDKYTRIGFSCQMSEAMTNAVVAYINGTATGDCIAGQKKQIENAEKSIVNQDQKKAEKKRDGKKPT</sequence>
<feature type="region of interest" description="Disordered" evidence="1">
    <location>
        <begin position="283"/>
        <end position="302"/>
    </location>
</feature>
<dbReference type="RefSeq" id="XP_003330720.2">
    <property type="nucleotide sequence ID" value="XM_003330672.2"/>
</dbReference>
<evidence type="ECO:0000313" key="4">
    <source>
        <dbReference type="Proteomes" id="UP000008783"/>
    </source>
</evidence>
<dbReference type="Proteomes" id="UP000008783">
    <property type="component" value="Unassembled WGS sequence"/>
</dbReference>
<accession>E3KPR6</accession>
<dbReference type="EMBL" id="DS178299">
    <property type="protein sequence ID" value="EFP86301.2"/>
    <property type="molecule type" value="Genomic_DNA"/>
</dbReference>
<feature type="region of interest" description="Disordered" evidence="1">
    <location>
        <begin position="629"/>
        <end position="650"/>
    </location>
</feature>